<dbReference type="EMBL" id="WSUT01000005">
    <property type="protein sequence ID" value="MWC43052.1"/>
    <property type="molecule type" value="Genomic_DNA"/>
</dbReference>
<protein>
    <submittedName>
        <fullName evidence="1">DUF1491 family protein</fullName>
    </submittedName>
</protein>
<evidence type="ECO:0000313" key="4">
    <source>
        <dbReference type="Proteomes" id="UP000436801"/>
    </source>
</evidence>
<name>A0A1G7GX54_9SPHN</name>
<proteinExistence type="predicted"/>
<dbReference type="Gene3D" id="3.40.1530.20">
    <property type="entry name" value="Protein of unknown function (DUF1491)"/>
    <property type="match status" value="1"/>
</dbReference>
<organism evidence="2 3">
    <name type="scientific">Sphingomonas carotinifaciens</name>
    <dbReference type="NCBI Taxonomy" id="1166323"/>
    <lineage>
        <taxon>Bacteria</taxon>
        <taxon>Pseudomonadati</taxon>
        <taxon>Pseudomonadota</taxon>
        <taxon>Alphaproteobacteria</taxon>
        <taxon>Sphingomonadales</taxon>
        <taxon>Sphingomonadaceae</taxon>
        <taxon>Sphingomonas</taxon>
    </lineage>
</organism>
<gene>
    <name evidence="1" type="ORF">GQR91_05170</name>
    <name evidence="2" type="ORF">SAMN05216557_1011066</name>
</gene>
<evidence type="ECO:0000313" key="1">
    <source>
        <dbReference type="EMBL" id="MWC43052.1"/>
    </source>
</evidence>
<dbReference type="Proteomes" id="UP000436801">
    <property type="component" value="Unassembled WGS sequence"/>
</dbReference>
<sequence length="108" mass="11999">MTARLPTRLLVDALLRRTNDGGGMGLVMARGDHDAGGLLVIALDRGGEERFLERRLDFDGRATLVDVTPANDSRNYAQRRRAQDPDLWIVELNVPEPERFIAETLGQG</sequence>
<accession>A0A1G7GX54</accession>
<dbReference type="Pfam" id="PF07372">
    <property type="entry name" value="DUF1491"/>
    <property type="match status" value="1"/>
</dbReference>
<dbReference type="InterPro" id="IPR009964">
    <property type="entry name" value="DUF1491"/>
</dbReference>
<keyword evidence="3" id="KW-1185">Reference proteome</keyword>
<reference evidence="1 4" key="2">
    <citation type="submission" date="2019-12" db="EMBL/GenBank/DDBJ databases">
        <authorList>
            <person name="Zheng J."/>
        </authorList>
    </citation>
    <scope>NUCLEOTIDE SEQUENCE [LARGE SCALE GENOMIC DNA]</scope>
    <source>
        <strain evidence="1 4">DSM 27347</strain>
    </source>
</reference>
<reference evidence="2 3" key="1">
    <citation type="submission" date="2016-10" db="EMBL/GenBank/DDBJ databases">
        <authorList>
            <person name="Varghese N."/>
            <person name="Submissions S."/>
        </authorList>
    </citation>
    <scope>NUCLEOTIDE SEQUENCE [LARGE SCALE GENOMIC DNA]</scope>
    <source>
        <strain evidence="2 3">S7-754</strain>
    </source>
</reference>
<dbReference type="EMBL" id="FNBI01000001">
    <property type="protein sequence ID" value="SDE92727.1"/>
    <property type="molecule type" value="Genomic_DNA"/>
</dbReference>
<dbReference type="AlphaFoldDB" id="A0A1G7GX54"/>
<dbReference type="OrthoDB" id="9809136at2"/>
<evidence type="ECO:0000313" key="3">
    <source>
        <dbReference type="Proteomes" id="UP000323502"/>
    </source>
</evidence>
<dbReference type="Proteomes" id="UP000323502">
    <property type="component" value="Unassembled WGS sequence"/>
</dbReference>
<evidence type="ECO:0000313" key="2">
    <source>
        <dbReference type="EMBL" id="SDE92727.1"/>
    </source>
</evidence>
<dbReference type="RefSeq" id="WP_149681401.1">
    <property type="nucleotide sequence ID" value="NZ_FNBI01000001.1"/>
</dbReference>